<keyword evidence="1" id="KW-0812">Transmembrane</keyword>
<keyword evidence="4" id="KW-1185">Reference proteome</keyword>
<feature type="chain" id="PRO_5043878519" evidence="2">
    <location>
        <begin position="30"/>
        <end position="498"/>
    </location>
</feature>
<feature type="signal peptide" evidence="2">
    <location>
        <begin position="1"/>
        <end position="29"/>
    </location>
</feature>
<dbReference type="Proteomes" id="UP001457282">
    <property type="component" value="Unassembled WGS sequence"/>
</dbReference>
<proteinExistence type="predicted"/>
<name>A0AAW1VGP9_RUBAR</name>
<dbReference type="PANTHER" id="PTHR31414">
    <property type="entry name" value="TRANSMEMBRANE PROTEIN DDB_G0292058"/>
    <property type="match status" value="1"/>
</dbReference>
<dbReference type="GO" id="GO:0016020">
    <property type="term" value="C:membrane"/>
    <property type="evidence" value="ECO:0007669"/>
    <property type="project" value="TreeGrafter"/>
</dbReference>
<feature type="transmembrane region" description="Helical" evidence="1">
    <location>
        <begin position="109"/>
        <end position="131"/>
    </location>
</feature>
<accession>A0AAW1VGP9</accession>
<comment type="caution">
    <text evidence="3">The sequence shown here is derived from an EMBL/GenBank/DDBJ whole genome shotgun (WGS) entry which is preliminary data.</text>
</comment>
<feature type="transmembrane region" description="Helical" evidence="1">
    <location>
        <begin position="67"/>
        <end position="89"/>
    </location>
</feature>
<feature type="transmembrane region" description="Helical" evidence="1">
    <location>
        <begin position="454"/>
        <end position="475"/>
    </location>
</feature>
<dbReference type="InterPro" id="IPR040283">
    <property type="entry name" value="DDB_G0292058-like"/>
</dbReference>
<reference evidence="3 4" key="1">
    <citation type="journal article" date="2023" name="G3 (Bethesda)">
        <title>A chromosome-length genome assembly and annotation of blackberry (Rubus argutus, cv. 'Hillquist').</title>
        <authorList>
            <person name="Bruna T."/>
            <person name="Aryal R."/>
            <person name="Dudchenko O."/>
            <person name="Sargent D.J."/>
            <person name="Mead D."/>
            <person name="Buti M."/>
            <person name="Cavallini A."/>
            <person name="Hytonen T."/>
            <person name="Andres J."/>
            <person name="Pham M."/>
            <person name="Weisz D."/>
            <person name="Mascagni F."/>
            <person name="Usai G."/>
            <person name="Natali L."/>
            <person name="Bassil N."/>
            <person name="Fernandez G.E."/>
            <person name="Lomsadze A."/>
            <person name="Armour M."/>
            <person name="Olukolu B."/>
            <person name="Poorten T."/>
            <person name="Britton C."/>
            <person name="Davik J."/>
            <person name="Ashrafi H."/>
            <person name="Aiden E.L."/>
            <person name="Borodovsky M."/>
            <person name="Worthington M."/>
        </authorList>
    </citation>
    <scope>NUCLEOTIDE SEQUENCE [LARGE SCALE GENOMIC DNA]</scope>
    <source>
        <strain evidence="3">PI 553951</strain>
    </source>
</reference>
<dbReference type="PANTHER" id="PTHR31414:SF19">
    <property type="entry name" value="TRANSMEMBRANE PROTEIN"/>
    <property type="match status" value="1"/>
</dbReference>
<keyword evidence="1" id="KW-1133">Transmembrane helix</keyword>
<dbReference type="AlphaFoldDB" id="A0AAW1VGP9"/>
<evidence type="ECO:0000256" key="2">
    <source>
        <dbReference type="SAM" id="SignalP"/>
    </source>
</evidence>
<evidence type="ECO:0000313" key="3">
    <source>
        <dbReference type="EMBL" id="KAK9902607.1"/>
    </source>
</evidence>
<keyword evidence="1" id="KW-0472">Membrane</keyword>
<protein>
    <submittedName>
        <fullName evidence="3">Uncharacterized protein</fullName>
    </submittedName>
</protein>
<feature type="transmembrane region" description="Helical" evidence="1">
    <location>
        <begin position="245"/>
        <end position="268"/>
    </location>
</feature>
<organism evidence="3 4">
    <name type="scientific">Rubus argutus</name>
    <name type="common">Southern blackberry</name>
    <dbReference type="NCBI Taxonomy" id="59490"/>
    <lineage>
        <taxon>Eukaryota</taxon>
        <taxon>Viridiplantae</taxon>
        <taxon>Streptophyta</taxon>
        <taxon>Embryophyta</taxon>
        <taxon>Tracheophyta</taxon>
        <taxon>Spermatophyta</taxon>
        <taxon>Magnoliopsida</taxon>
        <taxon>eudicotyledons</taxon>
        <taxon>Gunneridae</taxon>
        <taxon>Pentapetalae</taxon>
        <taxon>rosids</taxon>
        <taxon>fabids</taxon>
        <taxon>Rosales</taxon>
        <taxon>Rosaceae</taxon>
        <taxon>Rosoideae</taxon>
        <taxon>Rosoideae incertae sedis</taxon>
        <taxon>Rubus</taxon>
    </lineage>
</organism>
<feature type="transmembrane region" description="Helical" evidence="1">
    <location>
        <begin position="215"/>
        <end position="238"/>
    </location>
</feature>
<evidence type="ECO:0000256" key="1">
    <source>
        <dbReference type="SAM" id="Phobius"/>
    </source>
</evidence>
<keyword evidence="2" id="KW-0732">Signal</keyword>
<dbReference type="EMBL" id="JBEDUW010000249">
    <property type="protein sequence ID" value="KAK9902607.1"/>
    <property type="molecule type" value="Genomic_DNA"/>
</dbReference>
<sequence length="498" mass="56565">MSIPNGVLLHFVFFLLSTSLFSPKWVAHGEKQSDTKRPDPLRHLKNYNGTYNIQSMDYWASAAFTGLYGYIIAGVWLLCGMGIAVFLIFKHPNIGNWRIKHFLDRHSILMFLLVLIFTLLAIVASSLVVAVNHSSMKRADKLKRTIFSLAENARQTISKVTKEMRKMEYILLPYDKGMSMSLNKTSHQLGKGLRSIQKMVDNNSRTINQAIQAPYIAHLVIVTVNLAILVVALVLLFLHWYPGFVTIIILCWILTTLVWVLAGLDFFLHNFAEDSCSALEEFERNDNNNSLSSFLPCLDPKNSDALLAEIGSIIYNFIDKLNSKVIEFSRLLGMKEHNDADFEFLRVCNPFSGGPKFSYEPERCQHSPITIEKLPDAIAGVTCYDDQDKEACKTSGRLIPHTYYNMASAYSQSIQDFLNLYPTLQSLAYCTFVKDGISQVVRHQCRPINLVFRLLWASILSLAIFMVFLVLLLVARAFQEKGRDFTIFTITLRSPITQ</sequence>
<gene>
    <name evidence="3" type="ORF">M0R45_001539</name>
</gene>
<evidence type="ECO:0000313" key="4">
    <source>
        <dbReference type="Proteomes" id="UP001457282"/>
    </source>
</evidence>